<keyword evidence="1" id="KW-0472">Membrane</keyword>
<proteinExistence type="predicted"/>
<gene>
    <name evidence="2" type="ORF">FGW20_08745</name>
</gene>
<feature type="transmembrane region" description="Helical" evidence="1">
    <location>
        <begin position="148"/>
        <end position="168"/>
    </location>
</feature>
<keyword evidence="1" id="KW-0812">Transmembrane</keyword>
<dbReference type="Proteomes" id="UP001168423">
    <property type="component" value="Unassembled WGS sequence"/>
</dbReference>
<reference evidence="2" key="1">
    <citation type="submission" date="2019-05" db="EMBL/GenBank/DDBJ databases">
        <title>Isolation and characterization of methanogens from the cold seep sediment at Four-Way Closure Ridge.</title>
        <authorList>
            <person name="You Y.-T."/>
            <person name="Chen S.-C."/>
            <person name="Zhang W.-L."/>
            <person name="Lai M.-C."/>
        </authorList>
    </citation>
    <scope>NUCLEOTIDE SEQUENCE</scope>
    <source>
        <strain evidence="2">FWC-SCC3</strain>
    </source>
</reference>
<sequence>MGDDVPDDYWFHPCPGRRIYGLYPATDIIVAMASPKTPLLRLSLCSVTLVFVLLMTGAPLLFPVNSIPDLTGSPGIVDNEPAIRSFPVPWNFIYHFGDRWCHQRSDRSFEINGNQFPVCIRCSGIFFGIPIGILLSSRLKFQTRQNEARMLLIVFIVALLPIMIDGVGQGVGLWESSNPVRFITGLLAGGLSSAVVMKSIDLYQAHMAKSADL</sequence>
<comment type="caution">
    <text evidence="2">The sequence shown here is derived from an EMBL/GenBank/DDBJ whole genome shotgun (WGS) entry which is preliminary data.</text>
</comment>
<dbReference type="InterPro" id="IPR019206">
    <property type="entry name" value="DUF2085_TM"/>
</dbReference>
<accession>A0ABT8M3T9</accession>
<evidence type="ECO:0000313" key="3">
    <source>
        <dbReference type="Proteomes" id="UP001168423"/>
    </source>
</evidence>
<organism evidence="2 3">
    <name type="scientific">Methanoculleus methanifontis</name>
    <dbReference type="NCBI Taxonomy" id="2584086"/>
    <lineage>
        <taxon>Archaea</taxon>
        <taxon>Methanobacteriati</taxon>
        <taxon>Methanobacteriota</taxon>
        <taxon>Stenosarchaea group</taxon>
        <taxon>Methanomicrobia</taxon>
        <taxon>Methanomicrobiales</taxon>
        <taxon>Methanomicrobiaceae</taxon>
        <taxon>Methanoculleus</taxon>
    </lineage>
</organism>
<keyword evidence="1" id="KW-1133">Transmembrane helix</keyword>
<evidence type="ECO:0000313" key="2">
    <source>
        <dbReference type="EMBL" id="MDN7013127.1"/>
    </source>
</evidence>
<evidence type="ECO:0000256" key="1">
    <source>
        <dbReference type="SAM" id="Phobius"/>
    </source>
</evidence>
<name>A0ABT8M3T9_9EURY</name>
<dbReference type="EMBL" id="VCYI01000010">
    <property type="protein sequence ID" value="MDN7013127.1"/>
    <property type="molecule type" value="Genomic_DNA"/>
</dbReference>
<feature type="transmembrane region" description="Helical" evidence="1">
    <location>
        <begin position="39"/>
        <end position="62"/>
    </location>
</feature>
<feature type="transmembrane region" description="Helical" evidence="1">
    <location>
        <begin position="115"/>
        <end position="136"/>
    </location>
</feature>
<protein>
    <submittedName>
        <fullName evidence="2">DUF2085 domain-containing protein</fullName>
    </submittedName>
</protein>
<feature type="transmembrane region" description="Helical" evidence="1">
    <location>
        <begin position="180"/>
        <end position="200"/>
    </location>
</feature>
<keyword evidence="3" id="KW-1185">Reference proteome</keyword>
<dbReference type="Pfam" id="PF09858">
    <property type="entry name" value="DUF2085"/>
    <property type="match status" value="1"/>
</dbReference>